<feature type="transmembrane region" description="Helical" evidence="4">
    <location>
        <begin position="430"/>
        <end position="450"/>
    </location>
</feature>
<evidence type="ECO:0000313" key="5">
    <source>
        <dbReference type="EMBL" id="KAL1842323.1"/>
    </source>
</evidence>
<keyword evidence="6" id="KW-1185">Reference proteome</keyword>
<feature type="compositionally biased region" description="Acidic residues" evidence="3">
    <location>
        <begin position="221"/>
        <end position="231"/>
    </location>
</feature>
<accession>A0ABR3VKV5</accession>
<comment type="caution">
    <text evidence="5">The sequence shown here is derived from an EMBL/GenBank/DDBJ whole genome shotgun (WGS) entry which is preliminary data.</text>
</comment>
<protein>
    <recommendedName>
        <fullName evidence="7">ABC transporter domain-containing protein</fullName>
    </recommendedName>
</protein>
<feature type="transmembrane region" description="Helical" evidence="4">
    <location>
        <begin position="471"/>
        <end position="491"/>
    </location>
</feature>
<evidence type="ECO:0000256" key="1">
    <source>
        <dbReference type="ARBA" id="ARBA00022448"/>
    </source>
</evidence>
<sequence>MRAPAKTLSGGQKRKLQLGMMLTGGSAVCCVDEVSSGLDPLSRRKIWDILLAERGRRTIIMTTHFLDEADLLADHIAIMSKGRLRAEGASVQLKDRLGGGYRIHVQHVQRDRHDHPARQLPDVDGVAKKAGFDSVTYVAPSSSLAARVIQALEALGVHDYRFSGPTIEDVFLQLAEEVRAESSSQSQSSGSHPTFLSSPPGAARSEKVVGLDDDPDRTVEKEEEEKEEEDDRGGLQLLSGQPIGYLRQTGVLFLKRCTIFKGNWFPYAAAFLIPVVAAGLVTLFVRDQQPVGCTPGDQSSLSTAIDIFSSDFDFFLVGGPSSRFHTDDLLRLFLPLFERIDSLLRNITTVDTYGEFTDLVVRERKNVTPAGIWLGDATSAPTVAYKANGIEMFDAWFGQWVLDMLLANTTIASSYVTFDIPWAPSTGKSLQLLVYVGLALSAYPGFFALYPNLERRRHVRGLEYSNGVRTAPLWLAYIAFDFAIVLVSTAAPSCT</sequence>
<keyword evidence="4" id="KW-1133">Transmembrane helix</keyword>
<evidence type="ECO:0008006" key="7">
    <source>
        <dbReference type="Google" id="ProtNLM"/>
    </source>
</evidence>
<feature type="transmembrane region" description="Helical" evidence="4">
    <location>
        <begin position="264"/>
        <end position="285"/>
    </location>
</feature>
<dbReference type="EMBL" id="JAZHXJ010001961">
    <property type="protein sequence ID" value="KAL1842323.1"/>
    <property type="molecule type" value="Genomic_DNA"/>
</dbReference>
<organism evidence="5 6">
    <name type="scientific">Phialemonium thermophilum</name>
    <dbReference type="NCBI Taxonomy" id="223376"/>
    <lineage>
        <taxon>Eukaryota</taxon>
        <taxon>Fungi</taxon>
        <taxon>Dikarya</taxon>
        <taxon>Ascomycota</taxon>
        <taxon>Pezizomycotina</taxon>
        <taxon>Sordariomycetes</taxon>
        <taxon>Sordariomycetidae</taxon>
        <taxon>Cephalothecales</taxon>
        <taxon>Cephalothecaceae</taxon>
        <taxon>Phialemonium</taxon>
    </lineage>
</organism>
<keyword evidence="1" id="KW-0813">Transport</keyword>
<feature type="compositionally biased region" description="Basic and acidic residues" evidence="3">
    <location>
        <begin position="204"/>
        <end position="220"/>
    </location>
</feature>
<dbReference type="InterPro" id="IPR026082">
    <property type="entry name" value="ABCA"/>
</dbReference>
<reference evidence="5 6" key="1">
    <citation type="journal article" date="2024" name="Commun. Biol.">
        <title>Comparative genomic analysis of thermophilic fungi reveals convergent evolutionary adaptations and gene losses.</title>
        <authorList>
            <person name="Steindorff A.S."/>
            <person name="Aguilar-Pontes M.V."/>
            <person name="Robinson A.J."/>
            <person name="Andreopoulos B."/>
            <person name="LaButti K."/>
            <person name="Kuo A."/>
            <person name="Mondo S."/>
            <person name="Riley R."/>
            <person name="Otillar R."/>
            <person name="Haridas S."/>
            <person name="Lipzen A."/>
            <person name="Grimwood J."/>
            <person name="Schmutz J."/>
            <person name="Clum A."/>
            <person name="Reid I.D."/>
            <person name="Moisan M.C."/>
            <person name="Butler G."/>
            <person name="Nguyen T.T.M."/>
            <person name="Dewar K."/>
            <person name="Conant G."/>
            <person name="Drula E."/>
            <person name="Henrissat B."/>
            <person name="Hansel C."/>
            <person name="Singer S."/>
            <person name="Hutchinson M.I."/>
            <person name="de Vries R.P."/>
            <person name="Natvig D.O."/>
            <person name="Powell A.J."/>
            <person name="Tsang A."/>
            <person name="Grigoriev I.V."/>
        </authorList>
    </citation>
    <scope>NUCLEOTIDE SEQUENCE [LARGE SCALE GENOMIC DNA]</scope>
    <source>
        <strain evidence="5 6">ATCC 24622</strain>
    </source>
</reference>
<evidence type="ECO:0000256" key="4">
    <source>
        <dbReference type="SAM" id="Phobius"/>
    </source>
</evidence>
<dbReference type="SUPFAM" id="SSF52540">
    <property type="entry name" value="P-loop containing nucleoside triphosphate hydrolases"/>
    <property type="match status" value="1"/>
</dbReference>
<dbReference type="InterPro" id="IPR027417">
    <property type="entry name" value="P-loop_NTPase"/>
</dbReference>
<dbReference type="PANTHER" id="PTHR19229">
    <property type="entry name" value="ATP-BINDING CASSETTE TRANSPORTER SUBFAMILY A ABCA"/>
    <property type="match status" value="1"/>
</dbReference>
<proteinExistence type="predicted"/>
<dbReference type="PANTHER" id="PTHR19229:SF36">
    <property type="entry name" value="ATP-BINDING CASSETTE SUB-FAMILY A MEMBER 2"/>
    <property type="match status" value="1"/>
</dbReference>
<feature type="compositionally biased region" description="Low complexity" evidence="3">
    <location>
        <begin position="182"/>
        <end position="191"/>
    </location>
</feature>
<keyword evidence="4" id="KW-0472">Membrane</keyword>
<keyword evidence="2" id="KW-0677">Repeat</keyword>
<feature type="transmembrane region" description="Helical" evidence="4">
    <location>
        <begin position="400"/>
        <end position="418"/>
    </location>
</feature>
<dbReference type="Gene3D" id="3.40.50.300">
    <property type="entry name" value="P-loop containing nucleotide triphosphate hydrolases"/>
    <property type="match status" value="1"/>
</dbReference>
<evidence type="ECO:0000256" key="2">
    <source>
        <dbReference type="ARBA" id="ARBA00022737"/>
    </source>
</evidence>
<keyword evidence="4" id="KW-0812">Transmembrane</keyword>
<feature type="region of interest" description="Disordered" evidence="3">
    <location>
        <begin position="182"/>
        <end position="236"/>
    </location>
</feature>
<evidence type="ECO:0000313" key="6">
    <source>
        <dbReference type="Proteomes" id="UP001586593"/>
    </source>
</evidence>
<gene>
    <name evidence="5" type="ORF">VTK73DRAFT_3147</name>
</gene>
<dbReference type="Proteomes" id="UP001586593">
    <property type="component" value="Unassembled WGS sequence"/>
</dbReference>
<evidence type="ECO:0000256" key="3">
    <source>
        <dbReference type="SAM" id="MobiDB-lite"/>
    </source>
</evidence>
<name>A0ABR3VKV5_9PEZI</name>